<reference evidence="1" key="1">
    <citation type="submission" date="2022-08" db="EMBL/GenBank/DDBJ databases">
        <title>Genome analysis of Corynebacteriales strain.</title>
        <authorList>
            <person name="Lee S.D."/>
        </authorList>
    </citation>
    <scope>NUCLEOTIDE SEQUENCE</scope>
    <source>
        <strain evidence="1">D3-21</strain>
    </source>
</reference>
<protein>
    <submittedName>
        <fullName evidence="1">Uncharacterized protein</fullName>
    </submittedName>
</protein>
<dbReference type="Proteomes" id="UP001152755">
    <property type="component" value="Unassembled WGS sequence"/>
</dbReference>
<keyword evidence="2" id="KW-1185">Reference proteome</keyword>
<evidence type="ECO:0000313" key="1">
    <source>
        <dbReference type="EMBL" id="MDG3013869.1"/>
    </source>
</evidence>
<gene>
    <name evidence="1" type="ORF">NVS88_04780</name>
</gene>
<proteinExistence type="predicted"/>
<accession>A0A9X4LX60</accession>
<sequence length="142" mass="14767">MTTVVQPSGDAVVVDRLELTELVDTALERTCAGSERVGLIHLGAADALADGRIGLPVDLTSRLHGELHRGDVLGCLGRSDYAALVTGSLAEIRAAADRLVGELENSDTGESAWTEIGMAVAVDAIECAVELLDRAGIECGRV</sequence>
<dbReference type="AlphaFoldDB" id="A0A9X4LX60"/>
<dbReference type="RefSeq" id="WP_277832799.1">
    <property type="nucleotide sequence ID" value="NZ_JAAIVF010000003.1"/>
</dbReference>
<dbReference type="EMBL" id="JANRHA010000002">
    <property type="protein sequence ID" value="MDG3013869.1"/>
    <property type="molecule type" value="Genomic_DNA"/>
</dbReference>
<name>A0A9X4LX60_9ACTN</name>
<evidence type="ECO:0000313" key="2">
    <source>
        <dbReference type="Proteomes" id="UP001152755"/>
    </source>
</evidence>
<organism evidence="1 2">
    <name type="scientific">Speluncibacter jeojiensis</name>
    <dbReference type="NCBI Taxonomy" id="2710754"/>
    <lineage>
        <taxon>Bacteria</taxon>
        <taxon>Bacillati</taxon>
        <taxon>Actinomycetota</taxon>
        <taxon>Actinomycetes</taxon>
        <taxon>Mycobacteriales</taxon>
        <taxon>Speluncibacteraceae</taxon>
        <taxon>Speluncibacter</taxon>
    </lineage>
</organism>
<comment type="caution">
    <text evidence="1">The sequence shown here is derived from an EMBL/GenBank/DDBJ whole genome shotgun (WGS) entry which is preliminary data.</text>
</comment>